<evidence type="ECO:0000313" key="5">
    <source>
        <dbReference type="EMBL" id="PRR72596.1"/>
    </source>
</evidence>
<dbReference type="InterPro" id="IPR028082">
    <property type="entry name" value="Peripla_BP_I"/>
</dbReference>
<evidence type="ECO:0000256" key="2">
    <source>
        <dbReference type="ARBA" id="ARBA00023125"/>
    </source>
</evidence>
<name>A0A9X7J254_9FIRM</name>
<protein>
    <submittedName>
        <fullName evidence="5">Catabolite control protein A</fullName>
    </submittedName>
</protein>
<dbReference type="Gene3D" id="3.40.50.2300">
    <property type="match status" value="2"/>
</dbReference>
<dbReference type="Pfam" id="PF00356">
    <property type="entry name" value="LacI"/>
    <property type="match status" value="1"/>
</dbReference>
<gene>
    <name evidence="5" type="primary">ccpA_2</name>
    <name evidence="5" type="ORF">MOST_17390</name>
</gene>
<dbReference type="RefSeq" id="WP_244267040.1">
    <property type="nucleotide sequence ID" value="NZ_PVXL01000045.1"/>
</dbReference>
<evidence type="ECO:0000256" key="3">
    <source>
        <dbReference type="ARBA" id="ARBA00023163"/>
    </source>
</evidence>
<keyword evidence="1" id="KW-0805">Transcription regulation</keyword>
<sequence>MINRNDSPKGLPTIKDVAAAAGVSLKTVSRVINGDEHVREQTREKVLAAIKAVGYQPNAIARSLRVKKTYTIGVIIADITNNFYSAIVRGIEDIATSKNYSLLIANSDEMLKKEKQYTRIFVEKQVEGMIIVPAGGSHQYLEHLAGHLPLVFVDRQPEDFKGASIVKVENSQGAYNLTCHLLQHGYREIAYIGHIASLTTGEERFAGFKKAMEEYGQEIKPFLVRMGSKTVMDAFRATQEVLTGQPRRPQAIFATNNIMVLGALRALTHLGLEVPRDIALVGFDDFETADTCRPRLTVVSQPAYAMGREAAIMLFRQMEGAASGQEITLPTELIIRESCGCLGQFQRQPGQEKIS</sequence>
<evidence type="ECO:0000259" key="4">
    <source>
        <dbReference type="PROSITE" id="PS50932"/>
    </source>
</evidence>
<dbReference type="PANTHER" id="PTHR30146">
    <property type="entry name" value="LACI-RELATED TRANSCRIPTIONAL REPRESSOR"/>
    <property type="match status" value="1"/>
</dbReference>
<dbReference type="FunFam" id="1.10.260.40:FF:000002">
    <property type="entry name" value="HTH-type transcriptional repressor PurR"/>
    <property type="match status" value="1"/>
</dbReference>
<dbReference type="SMART" id="SM00354">
    <property type="entry name" value="HTH_LACI"/>
    <property type="match status" value="1"/>
</dbReference>
<dbReference type="InterPro" id="IPR000843">
    <property type="entry name" value="HTH_LacI"/>
</dbReference>
<comment type="caution">
    <text evidence="5">The sequence shown here is derived from an EMBL/GenBank/DDBJ whole genome shotgun (WGS) entry which is preliminary data.</text>
</comment>
<dbReference type="SUPFAM" id="SSF53822">
    <property type="entry name" value="Periplasmic binding protein-like I"/>
    <property type="match status" value="1"/>
</dbReference>
<dbReference type="Proteomes" id="UP000239430">
    <property type="component" value="Unassembled WGS sequence"/>
</dbReference>
<reference evidence="5 6" key="1">
    <citation type="submission" date="2018-03" db="EMBL/GenBank/DDBJ databases">
        <title>Genome sequence of Moorella stamsii DSM 26217.</title>
        <authorList>
            <person name="Poehlein A."/>
            <person name="Daniel R."/>
        </authorList>
    </citation>
    <scope>NUCLEOTIDE SEQUENCE [LARGE SCALE GENOMIC DNA]</scope>
    <source>
        <strain evidence="6">DSM 26217</strain>
    </source>
</reference>
<accession>A0A9X7J254</accession>
<dbReference type="AlphaFoldDB" id="A0A9X7J254"/>
<dbReference type="CDD" id="cd06267">
    <property type="entry name" value="PBP1_LacI_sugar_binding-like"/>
    <property type="match status" value="1"/>
</dbReference>
<dbReference type="CDD" id="cd01392">
    <property type="entry name" value="HTH_LacI"/>
    <property type="match status" value="1"/>
</dbReference>
<feature type="domain" description="HTH lacI-type" evidence="4">
    <location>
        <begin position="12"/>
        <end position="66"/>
    </location>
</feature>
<dbReference type="SUPFAM" id="SSF47413">
    <property type="entry name" value="lambda repressor-like DNA-binding domains"/>
    <property type="match status" value="1"/>
</dbReference>
<dbReference type="PROSITE" id="PS50932">
    <property type="entry name" value="HTH_LACI_2"/>
    <property type="match status" value="1"/>
</dbReference>
<dbReference type="PANTHER" id="PTHR30146:SF109">
    <property type="entry name" value="HTH-TYPE TRANSCRIPTIONAL REGULATOR GALS"/>
    <property type="match status" value="1"/>
</dbReference>
<evidence type="ECO:0000313" key="6">
    <source>
        <dbReference type="Proteomes" id="UP000239430"/>
    </source>
</evidence>
<dbReference type="InterPro" id="IPR046335">
    <property type="entry name" value="LacI/GalR-like_sensor"/>
</dbReference>
<evidence type="ECO:0000256" key="1">
    <source>
        <dbReference type="ARBA" id="ARBA00023015"/>
    </source>
</evidence>
<dbReference type="GO" id="GO:0000976">
    <property type="term" value="F:transcription cis-regulatory region binding"/>
    <property type="evidence" value="ECO:0007669"/>
    <property type="project" value="TreeGrafter"/>
</dbReference>
<dbReference type="PROSITE" id="PS00356">
    <property type="entry name" value="HTH_LACI_1"/>
    <property type="match status" value="1"/>
</dbReference>
<keyword evidence="3" id="KW-0804">Transcription</keyword>
<keyword evidence="6" id="KW-1185">Reference proteome</keyword>
<dbReference type="Pfam" id="PF13377">
    <property type="entry name" value="Peripla_BP_3"/>
    <property type="match status" value="1"/>
</dbReference>
<proteinExistence type="predicted"/>
<dbReference type="InterPro" id="IPR010982">
    <property type="entry name" value="Lambda_DNA-bd_dom_sf"/>
</dbReference>
<organism evidence="5 6">
    <name type="scientific">Neomoorella stamsii</name>
    <dbReference type="NCBI Taxonomy" id="1266720"/>
    <lineage>
        <taxon>Bacteria</taxon>
        <taxon>Bacillati</taxon>
        <taxon>Bacillota</taxon>
        <taxon>Clostridia</taxon>
        <taxon>Neomoorellales</taxon>
        <taxon>Neomoorellaceae</taxon>
        <taxon>Neomoorella</taxon>
    </lineage>
</organism>
<dbReference type="GO" id="GO:0003700">
    <property type="term" value="F:DNA-binding transcription factor activity"/>
    <property type="evidence" value="ECO:0007669"/>
    <property type="project" value="TreeGrafter"/>
</dbReference>
<dbReference type="PRINTS" id="PR00036">
    <property type="entry name" value="HTHLACI"/>
</dbReference>
<dbReference type="EMBL" id="PVXL01000045">
    <property type="protein sequence ID" value="PRR72596.1"/>
    <property type="molecule type" value="Genomic_DNA"/>
</dbReference>
<dbReference type="Gene3D" id="1.10.260.40">
    <property type="entry name" value="lambda repressor-like DNA-binding domains"/>
    <property type="match status" value="1"/>
</dbReference>
<keyword evidence="2" id="KW-0238">DNA-binding</keyword>